<protein>
    <submittedName>
        <fullName evidence="1">Uncharacterized protein</fullName>
    </submittedName>
</protein>
<gene>
    <name evidence="1" type="ORF">BC102111_01651</name>
</gene>
<sequence>MPLRPVPWATSGGVDGKGGADNSVELARVGLYVSTKGGTGIIEANDFRVTQLPVPGAAVRILKGSGAIKSTYPGVFGQSYGVQEQSFTDAPVAATGSAGAAVKYVYVLIQDSQYAGQQPANIKTGPYNSYQVSTSLPANAPYMLLARIDQPANTATITNQMITDLRQIADPKQWTVDRSRASVASDQGMALNSKTAAGEWFPGDGTPTGARQRIDVPDWATRMIIKPSWYKVRYERNANVWGRYWINYGPSSAEGNYNGQPFPYNTQEFAFDASEGPVSRDDWLSSDDRYIPAAMRGKEATFAFRARRHDSSTIAGAVRMDGVSGLDLTVQFLQVPDMSTE</sequence>
<name>A0A2H1IW76_9MICO</name>
<dbReference type="RefSeq" id="WP_101624035.1">
    <property type="nucleotide sequence ID" value="NZ_FXZC01000003.1"/>
</dbReference>
<dbReference type="EMBL" id="FXZC01000003">
    <property type="protein sequence ID" value="SMX79414.1"/>
    <property type="molecule type" value="Genomic_DNA"/>
</dbReference>
<dbReference type="Proteomes" id="UP000234333">
    <property type="component" value="Unassembled WGS sequence"/>
</dbReference>
<evidence type="ECO:0000313" key="1">
    <source>
        <dbReference type="EMBL" id="SMX79414.1"/>
    </source>
</evidence>
<evidence type="ECO:0000313" key="2">
    <source>
        <dbReference type="Proteomes" id="UP000234333"/>
    </source>
</evidence>
<proteinExistence type="predicted"/>
<dbReference type="AlphaFoldDB" id="A0A2H1IW76"/>
<reference evidence="1 2" key="1">
    <citation type="submission" date="2017-03" db="EMBL/GenBank/DDBJ databases">
        <authorList>
            <person name="Afonso C.L."/>
            <person name="Miller P.J."/>
            <person name="Scott M.A."/>
            <person name="Spackman E."/>
            <person name="Goraichik I."/>
            <person name="Dimitrov K.M."/>
            <person name="Suarez D.L."/>
            <person name="Swayne D.E."/>
        </authorList>
    </citation>
    <scope>NUCLEOTIDE SEQUENCE [LARGE SCALE GENOMIC DNA]</scope>
    <source>
        <strain evidence="1 2">CIP 102111</strain>
    </source>
</reference>
<dbReference type="GeneID" id="99775362"/>
<accession>A0A2H1IW76</accession>
<organism evidence="1 2">
    <name type="scientific">Brevibacterium casei CIP 102111</name>
    <dbReference type="NCBI Taxonomy" id="1255625"/>
    <lineage>
        <taxon>Bacteria</taxon>
        <taxon>Bacillati</taxon>
        <taxon>Actinomycetota</taxon>
        <taxon>Actinomycetes</taxon>
        <taxon>Micrococcales</taxon>
        <taxon>Brevibacteriaceae</taxon>
        <taxon>Brevibacterium</taxon>
    </lineage>
</organism>